<feature type="region of interest" description="Disordered" evidence="1">
    <location>
        <begin position="1"/>
        <end position="52"/>
    </location>
</feature>
<dbReference type="OrthoDB" id="3660605at2"/>
<comment type="caution">
    <text evidence="2">The sequence shown here is derived from an EMBL/GenBank/DDBJ whole genome shotgun (WGS) entry which is preliminary data.</text>
</comment>
<feature type="compositionally biased region" description="Polar residues" evidence="1">
    <location>
        <begin position="146"/>
        <end position="155"/>
    </location>
</feature>
<proteinExistence type="predicted"/>
<evidence type="ECO:0000313" key="3">
    <source>
        <dbReference type="Proteomes" id="UP000268727"/>
    </source>
</evidence>
<organism evidence="2 3">
    <name type="scientific">Saccharothrix texasensis</name>
    <dbReference type="NCBI Taxonomy" id="103734"/>
    <lineage>
        <taxon>Bacteria</taxon>
        <taxon>Bacillati</taxon>
        <taxon>Actinomycetota</taxon>
        <taxon>Actinomycetes</taxon>
        <taxon>Pseudonocardiales</taxon>
        <taxon>Pseudonocardiaceae</taxon>
        <taxon>Saccharothrix</taxon>
    </lineage>
</organism>
<dbReference type="AlphaFoldDB" id="A0A3N1H1J7"/>
<dbReference type="Proteomes" id="UP000268727">
    <property type="component" value="Unassembled WGS sequence"/>
</dbReference>
<dbReference type="RefSeq" id="WP_123742379.1">
    <property type="nucleotide sequence ID" value="NZ_RJKM01000001.1"/>
</dbReference>
<keyword evidence="3" id="KW-1185">Reference proteome</keyword>
<accession>A0A3N1H1J7</accession>
<feature type="compositionally biased region" description="Pro residues" evidence="1">
    <location>
        <begin position="193"/>
        <end position="220"/>
    </location>
</feature>
<evidence type="ECO:0000313" key="2">
    <source>
        <dbReference type="EMBL" id="ROP36374.1"/>
    </source>
</evidence>
<dbReference type="EMBL" id="RJKM01000001">
    <property type="protein sequence ID" value="ROP36374.1"/>
    <property type="molecule type" value="Genomic_DNA"/>
</dbReference>
<gene>
    <name evidence="2" type="ORF">EDD40_1641</name>
</gene>
<feature type="region of interest" description="Disordered" evidence="1">
    <location>
        <begin position="368"/>
        <end position="389"/>
    </location>
</feature>
<name>A0A3N1H1J7_9PSEU</name>
<evidence type="ECO:0000256" key="1">
    <source>
        <dbReference type="SAM" id="MobiDB-lite"/>
    </source>
</evidence>
<protein>
    <submittedName>
        <fullName evidence="2">Uncharacterized protein</fullName>
    </submittedName>
</protein>
<sequence length="462" mass="48624">MARHGGGSSSSGDSSPPPGSPDSTTSTTSNPFSDRHEISPPPSPNPFSDFYAVSDNGSAMSLDNLDWQAQNLDNLGDGLATTSTNLGSHQATAEAYGAFGSMIASPLNTTISQGADTTKAAADAAANAAQKVRDSAETMRTTDSAITDDLNSIGQDNDVYQGPPGSSGGRPEGGDHRPGDTDGRPTDGQGDTVPPPPDVPGDGPMSPPPNATPMPNPDPRPIGDRIGDIRQQLGVNNDVGAVVVPTGNRPDGRPYTLDTPVMDLPPENRHGLTPEQQGMTLGEMMGYPPDLMADPDFAGTPAKDALDMQGGGAYNGDSNLLMLDDQHNDNATLMHEVGHARQNEHGFNNHNAQNTLLEYQNVLINENAHHDANGNPPRLSYQPPSGQPQTDWNGLRDYIQGNTVTVGGQQLTMNPAQRDQSLVLFNQIEQLTGPGGPYAGNGAQVRDNLIKEFFAKEKQLQG</sequence>
<feature type="compositionally biased region" description="Basic and acidic residues" evidence="1">
    <location>
        <begin position="172"/>
        <end position="185"/>
    </location>
</feature>
<reference evidence="2 3" key="1">
    <citation type="submission" date="2018-11" db="EMBL/GenBank/DDBJ databases">
        <title>Sequencing the genomes of 1000 actinobacteria strains.</title>
        <authorList>
            <person name="Klenk H.-P."/>
        </authorList>
    </citation>
    <scope>NUCLEOTIDE SEQUENCE [LARGE SCALE GENOMIC DNA]</scope>
    <source>
        <strain evidence="2 3">DSM 44231</strain>
    </source>
</reference>
<feature type="region of interest" description="Disordered" evidence="1">
    <location>
        <begin position="146"/>
        <end position="226"/>
    </location>
</feature>